<evidence type="ECO:0000256" key="3">
    <source>
        <dbReference type="PROSITE-ProRule" id="PRU00023"/>
    </source>
</evidence>
<feature type="repeat" description="ANK" evidence="3">
    <location>
        <begin position="1405"/>
        <end position="1437"/>
    </location>
</feature>
<dbReference type="PROSITE" id="PS50088">
    <property type="entry name" value="ANK_REPEAT"/>
    <property type="match status" value="6"/>
</dbReference>
<dbReference type="Pfam" id="PF12796">
    <property type="entry name" value="Ank_2"/>
    <property type="match status" value="4"/>
</dbReference>
<sequence length="2072" mass="230452">MTTLESYDQAAEPLLVFETPLEHQVIGEDDTVRTENASMSEWERRNIIERTSGSIHTRVELLSVTHGSYSEGGDRATLMVFRFRFDPQKRSRRVIRAKVEINFFPTDDSYLEVDAIAPEERWTVVPTTDTETTTRSGQLNLGASGVPFLEAGATASLERSYSRDVSGATTITGSINLSVGKNSGESTVAVWNLQENERRKTGVPDSVTTAILVRRAGDERFNAEVTLQADVDWVTGWERRLSKIPLDDPILFNPQETGGPVPSDTRFALLASTSRVGGSVFVGTMVEIVVPETEKPTLEVHTAVDESHDEKSHKFGLNVIQEGEQVSIVDDASNHDISVAPFDVVLIHGIYGSSPDSWTTGSDTIWINKALAGASENKGRIMSYGYHTDVENGRYYTPCGVYHEAEALLEALRQFRTSDITVARRPIHFFSHDVGGTIVKAALAMASDDQDKYGDILYCTRAMYFFGYPHRYSSLGLLEEAILRLMAQQQQKWSGHMVGYAKGLTETIIKVNDAFLGTQMLTQANLINVVSNLHLDTAQQVFPLCMSTMATPFERVVKMEKANCDLIVAGEDGLHLVNDLADGDWLMGDLTGDQHAALRKMISQASPVQPYHKIEEDWQNSDLLELPKRKEALIMHMRCSSATEAETENATYFLDKNRSGTFDPLLYMKFDADDIRFNNCDAMMRTFLARFLSNRINTGSFVERPLDALVKCEALHRANLFAELWDIQGTKALQAGIYVLGCLDECDESSMWFLSEICKLLSRSEHCFRMLVTTTKGTPGDLDITSMLARFPEELVKTMECSPKPPTPFPVKTRASQVITKLGACVGSDLYRDVQCILSSCGDDYDLGELVIEWLGADTKNIVRAKRMLDKTLTPSRVFAEILEDITEDLRPWANLLLCWLLVCERPLRYEELYRISDIVWLYLGRSETTRPASVDILCHFPGLITSVNGEIRFRHPATRSWFKSQCSTGSEETWYTTHNLVCHVMVLQTCIAYIQDAAGRPEDAVQSIPYVIEFWHKHWRLTETSEAQIIGLFENELLFQFWTKSLFALPHIQQKPPPAHVKPLPVAAHLGLDEVVKVLLERNKDIVDDRGQALIEACRAGHRPVIRDLLGSYSDGIDFGDQNLHEAARVVSHSYNDEALGEFVKGLPESPSAWAAAKDTEVNLKDIENQERNRQQEPASDETTSNDHEATELEPISDPYDWLMMPMHRAVKSGMIDVASKLLRIGVGPNPPKGTTPNDSSFIYTTLANSHLEVAKLLVEAGASPTAKNVHGYTPLHVATRWSSGETVEFLLSCGASIADKDSAGRTALEIAAIWGDFTTLEVMLSRKEEIERMFHEPDLHPVNLAVEYENKKCLALLLSHGLNPNVATSKGDTALRMAIQNRRLDLCKMLLESNADPDLTPDKANTPLIQAISEGDLDIVKLLIENKATIDKREAPPDDGWLRTPMQVAVDWDRPEIVQYLLEKGADPDARDSDGIPVIGSAVSGGHINMVQWLVDANADVNVSYYDNKVTPLHEACPHPEIVRLLLEHGADINKGNADSRTALNLAICANIIATVQVLLEAKTKPDINADTIYWDLLTVIPVGYIDVVETMLEAGVDVNNVNEKGESLLAYAIKFNAPSGMIRKILEYNPDLEMRDKKENTALHCISRLTTLETVRLVVNAGGRLDVLNSDKDTPLIVAIGAQMDDVFFYMLKKEPSLLTQNFITSQQRVTALHEACRFGSLAMVRSLIEHGMDINSCCEGLYGTPLISATLRSDLLSSPLASDIIALLLVNGASPSTKGGLFSYPLISACLSCPADTIRLLINSDTSAEDEDYVRRKPVHLACYNSLAVLNLIEAPDSHFAVTDVIGRVPLHYAVMTGDVELVEVVLERSERVGISIDVKDDDGWTPLLWAARAARIWNRQIETGYSRSDIISFLLKHGADPTIKGCGVDRDWTVCEVAYYHHADFIEDLIDQPSNKKIRSRKRGTAPGAQVNTNAYCDCCLIESQGIFFDCSLCFDFSLCFKCHRSADKIHPEHSSFVRCGSEWVEDEVAKDEDVQEISLDDGMGDQDVLLDLEEIPYEDFASEVSE</sequence>
<evidence type="ECO:0000313" key="5">
    <source>
        <dbReference type="EMBL" id="KAF5606579.1"/>
    </source>
</evidence>
<feature type="repeat" description="ANK" evidence="3">
    <location>
        <begin position="1372"/>
        <end position="1404"/>
    </location>
</feature>
<dbReference type="CDD" id="cd02249">
    <property type="entry name" value="ZZ"/>
    <property type="match status" value="1"/>
</dbReference>
<gene>
    <name evidence="5" type="ORF">FSUBG_5978</name>
</gene>
<evidence type="ECO:0000256" key="1">
    <source>
        <dbReference type="ARBA" id="ARBA00022737"/>
    </source>
</evidence>
<dbReference type="PANTHER" id="PTHR24123">
    <property type="entry name" value="ANKYRIN REPEAT-CONTAINING"/>
    <property type="match status" value="1"/>
</dbReference>
<dbReference type="SUPFAM" id="SSF48403">
    <property type="entry name" value="Ankyrin repeat"/>
    <property type="match status" value="2"/>
</dbReference>
<keyword evidence="2 3" id="KW-0040">ANK repeat</keyword>
<protein>
    <submittedName>
        <fullName evidence="5">Ankyrin 1</fullName>
    </submittedName>
</protein>
<dbReference type="OrthoDB" id="10252171at2759"/>
<dbReference type="Pfam" id="PF13637">
    <property type="entry name" value="Ank_4"/>
    <property type="match status" value="2"/>
</dbReference>
<comment type="caution">
    <text evidence="5">The sequence shown here is derived from an EMBL/GenBank/DDBJ whole genome shotgun (WGS) entry which is preliminary data.</text>
</comment>
<dbReference type="PRINTS" id="PR01415">
    <property type="entry name" value="ANKYRIN"/>
</dbReference>
<dbReference type="PANTHER" id="PTHR24123:SF33">
    <property type="entry name" value="PROTEIN HOS4"/>
    <property type="match status" value="1"/>
</dbReference>
<proteinExistence type="predicted"/>
<dbReference type="SUPFAM" id="SSF53474">
    <property type="entry name" value="alpha/beta-Hydrolases"/>
    <property type="match status" value="1"/>
</dbReference>
<name>A0A8H5Q0X4_GIBSU</name>
<dbReference type="EMBL" id="JAAOAV010000060">
    <property type="protein sequence ID" value="KAF5606579.1"/>
    <property type="molecule type" value="Genomic_DNA"/>
</dbReference>
<dbReference type="Gene3D" id="1.25.40.20">
    <property type="entry name" value="Ankyrin repeat-containing domain"/>
    <property type="match status" value="4"/>
</dbReference>
<feature type="repeat" description="ANK" evidence="3">
    <location>
        <begin position="1711"/>
        <end position="1743"/>
    </location>
</feature>
<dbReference type="PROSITE" id="PS50297">
    <property type="entry name" value="ANK_REP_REGION"/>
    <property type="match status" value="6"/>
</dbReference>
<dbReference type="Gene3D" id="3.40.50.1820">
    <property type="entry name" value="alpha/beta hydrolase"/>
    <property type="match status" value="1"/>
</dbReference>
<organism evidence="5 6">
    <name type="scientific">Gibberella subglutinans</name>
    <name type="common">Fusarium subglutinans</name>
    <dbReference type="NCBI Taxonomy" id="42677"/>
    <lineage>
        <taxon>Eukaryota</taxon>
        <taxon>Fungi</taxon>
        <taxon>Dikarya</taxon>
        <taxon>Ascomycota</taxon>
        <taxon>Pezizomycotina</taxon>
        <taxon>Sordariomycetes</taxon>
        <taxon>Hypocreomycetidae</taxon>
        <taxon>Hypocreales</taxon>
        <taxon>Nectriaceae</taxon>
        <taxon>Fusarium</taxon>
        <taxon>Fusarium fujikuroi species complex</taxon>
    </lineage>
</organism>
<dbReference type="InterPro" id="IPR029058">
    <property type="entry name" value="AB_hydrolase_fold"/>
</dbReference>
<evidence type="ECO:0000256" key="4">
    <source>
        <dbReference type="SAM" id="MobiDB-lite"/>
    </source>
</evidence>
<dbReference type="SUPFAM" id="SSF57850">
    <property type="entry name" value="RING/U-box"/>
    <property type="match status" value="1"/>
</dbReference>
<feature type="repeat" description="ANK" evidence="3">
    <location>
        <begin position="1445"/>
        <end position="1475"/>
    </location>
</feature>
<evidence type="ECO:0000256" key="2">
    <source>
        <dbReference type="ARBA" id="ARBA00023043"/>
    </source>
</evidence>
<feature type="repeat" description="ANK" evidence="3">
    <location>
        <begin position="1272"/>
        <end position="1304"/>
    </location>
</feature>
<accession>A0A8H5Q0X4</accession>
<reference evidence="5 6" key="1">
    <citation type="submission" date="2020-05" db="EMBL/GenBank/DDBJ databases">
        <title>Identification and distribution of gene clusters putatively required for synthesis of sphingolipid metabolism inhibitors in phylogenetically diverse species of the filamentous fungus Fusarium.</title>
        <authorList>
            <person name="Kim H.-S."/>
            <person name="Busman M."/>
            <person name="Brown D.W."/>
            <person name="Divon H."/>
            <person name="Uhlig S."/>
            <person name="Proctor R.H."/>
        </authorList>
    </citation>
    <scope>NUCLEOTIDE SEQUENCE [LARGE SCALE GENOMIC DNA]</scope>
    <source>
        <strain evidence="5 6">NRRL 66333</strain>
    </source>
</reference>
<dbReference type="Proteomes" id="UP000547976">
    <property type="component" value="Unassembled WGS sequence"/>
</dbReference>
<evidence type="ECO:0000313" key="6">
    <source>
        <dbReference type="Proteomes" id="UP000547976"/>
    </source>
</evidence>
<dbReference type="InterPro" id="IPR051165">
    <property type="entry name" value="Multifunctional_ANK_Repeat"/>
</dbReference>
<dbReference type="InterPro" id="IPR036770">
    <property type="entry name" value="Ankyrin_rpt-contain_sf"/>
</dbReference>
<dbReference type="GeneID" id="59318848"/>
<feature type="region of interest" description="Disordered" evidence="4">
    <location>
        <begin position="1170"/>
        <end position="1196"/>
    </location>
</feature>
<feature type="repeat" description="ANK" evidence="3">
    <location>
        <begin position="1850"/>
        <end position="1882"/>
    </location>
</feature>
<dbReference type="InterPro" id="IPR002110">
    <property type="entry name" value="Ankyrin_rpt"/>
</dbReference>
<keyword evidence="1" id="KW-0677">Repeat</keyword>
<dbReference type="SMART" id="SM00248">
    <property type="entry name" value="ANK"/>
    <property type="match status" value="21"/>
</dbReference>
<dbReference type="RefSeq" id="XP_036538549.1">
    <property type="nucleotide sequence ID" value="XM_036684130.1"/>
</dbReference>
<keyword evidence="6" id="KW-1185">Reference proteome</keyword>